<evidence type="ECO:0000313" key="2">
    <source>
        <dbReference type="Proteomes" id="UP001056778"/>
    </source>
</evidence>
<gene>
    <name evidence="1" type="ORF">MML48_6g00012457</name>
</gene>
<comment type="caution">
    <text evidence="1">The sequence shown here is derived from an EMBL/GenBank/DDBJ whole genome shotgun (WGS) entry which is preliminary data.</text>
</comment>
<name>A0ACB9SZX1_HOLOL</name>
<accession>A0ACB9SZX1</accession>
<dbReference type="EMBL" id="CM043020">
    <property type="protein sequence ID" value="KAI4460091.1"/>
    <property type="molecule type" value="Genomic_DNA"/>
</dbReference>
<proteinExistence type="predicted"/>
<reference evidence="1" key="1">
    <citation type="submission" date="2022-04" db="EMBL/GenBank/DDBJ databases">
        <title>Chromosome-scale genome assembly of Holotrichia oblita Faldermann.</title>
        <authorList>
            <person name="Rongchong L."/>
        </authorList>
    </citation>
    <scope>NUCLEOTIDE SEQUENCE</scope>
    <source>
        <strain evidence="1">81SQS9</strain>
    </source>
</reference>
<sequence>MSEEDLESTPPEVIKIANQAAATTNLKWTREQNVNNYTENVLLAYFSSLSKNLRSVKLWAQYSMVTAQLSLKRNVNIGKYNKLTAFLKRQDEVYKPRKSEVLSKEHIDNFLFNDYQH</sequence>
<evidence type="ECO:0000313" key="1">
    <source>
        <dbReference type="EMBL" id="KAI4460091.1"/>
    </source>
</evidence>
<protein>
    <submittedName>
        <fullName evidence="1">von willebrand factor a domain-containing protein 8</fullName>
    </submittedName>
</protein>
<organism evidence="1 2">
    <name type="scientific">Holotrichia oblita</name>
    <name type="common">Chafer beetle</name>
    <dbReference type="NCBI Taxonomy" id="644536"/>
    <lineage>
        <taxon>Eukaryota</taxon>
        <taxon>Metazoa</taxon>
        <taxon>Ecdysozoa</taxon>
        <taxon>Arthropoda</taxon>
        <taxon>Hexapoda</taxon>
        <taxon>Insecta</taxon>
        <taxon>Pterygota</taxon>
        <taxon>Neoptera</taxon>
        <taxon>Endopterygota</taxon>
        <taxon>Coleoptera</taxon>
        <taxon>Polyphaga</taxon>
        <taxon>Scarabaeiformia</taxon>
        <taxon>Scarabaeidae</taxon>
        <taxon>Melolonthinae</taxon>
        <taxon>Holotrichia</taxon>
    </lineage>
</organism>
<keyword evidence="2" id="KW-1185">Reference proteome</keyword>
<dbReference type="Proteomes" id="UP001056778">
    <property type="component" value="Chromosome 6"/>
</dbReference>